<accession>Q70UU8</accession>
<dbReference type="ExpressionAtlas" id="Q70UU8">
    <property type="expression patterns" value="baseline and differential"/>
</dbReference>
<dbReference type="GO" id="GO:0003700">
    <property type="term" value="F:DNA-binding transcription factor activity"/>
    <property type="evidence" value="ECO:0007669"/>
    <property type="project" value="InterPro"/>
</dbReference>
<keyword evidence="7" id="KW-0539">Nucleus</keyword>
<dbReference type="SMART" id="SM00774">
    <property type="entry name" value="WRKY"/>
    <property type="match status" value="1"/>
</dbReference>
<evidence type="ECO:0000256" key="3">
    <source>
        <dbReference type="ARBA" id="ARBA00023015"/>
    </source>
</evidence>
<dbReference type="PANTHER" id="PTHR31429">
    <property type="entry name" value="WRKY TRANSCRIPTION FACTOR 36-RELATED"/>
    <property type="match status" value="1"/>
</dbReference>
<evidence type="ECO:0000256" key="7">
    <source>
        <dbReference type="ARBA" id="ARBA00023242"/>
    </source>
</evidence>
<keyword evidence="5" id="KW-0238">DNA-binding</keyword>
<dbReference type="SMR" id="Q70UU8"/>
<evidence type="ECO:0000256" key="5">
    <source>
        <dbReference type="ARBA" id="ARBA00023125"/>
    </source>
</evidence>
<reference evidence="10" key="1">
    <citation type="journal article" date="2004" name="Plant Mol. Biol.">
        <title>Identification of powdery mildew-induced barley genes by cDNA-AFLP: functional assessment of an early expressed MAP kinase.</title>
        <authorList>
            <person name="Eckey C."/>
            <person name="Korell M."/>
            <person name="Leib K."/>
            <person name="Biedenkopf D."/>
            <person name="Jansen C."/>
            <person name="Langen G."/>
            <person name="Kogel K.H."/>
        </authorList>
    </citation>
    <scope>NUCLEOTIDE SEQUENCE</scope>
    <source>
        <tissue evidence="10">Primary leaf</tissue>
    </source>
</reference>
<dbReference type="Gene3D" id="2.20.25.80">
    <property type="entry name" value="WRKY domain"/>
    <property type="match status" value="1"/>
</dbReference>
<evidence type="ECO:0000256" key="6">
    <source>
        <dbReference type="ARBA" id="ARBA00023163"/>
    </source>
</evidence>
<evidence type="ECO:0000256" key="4">
    <source>
        <dbReference type="ARBA" id="ARBA00023054"/>
    </source>
</evidence>
<dbReference type="InterPro" id="IPR036576">
    <property type="entry name" value="WRKY_dom_sf"/>
</dbReference>
<dbReference type="PROSITE" id="PS50811">
    <property type="entry name" value="WRKY"/>
    <property type="match status" value="1"/>
</dbReference>
<dbReference type="SUPFAM" id="SSF118290">
    <property type="entry name" value="WRKY DNA-binding domain"/>
    <property type="match status" value="1"/>
</dbReference>
<feature type="region of interest" description="Disordered" evidence="8">
    <location>
        <begin position="249"/>
        <end position="302"/>
    </location>
</feature>
<dbReference type="Pfam" id="PF03106">
    <property type="entry name" value="WRKY"/>
    <property type="match status" value="1"/>
</dbReference>
<protein>
    <submittedName>
        <fullName evidence="10">Putative WRKY1 protein</fullName>
    </submittedName>
</protein>
<dbReference type="EMBL" id="AJ536667">
    <property type="protein sequence ID" value="CAD60651.1"/>
    <property type="molecule type" value="mRNA"/>
</dbReference>
<evidence type="ECO:0000256" key="2">
    <source>
        <dbReference type="ARBA" id="ARBA00008189"/>
    </source>
</evidence>
<feature type="domain" description="WRKY" evidence="9">
    <location>
        <begin position="189"/>
        <end position="255"/>
    </location>
</feature>
<dbReference type="GO" id="GO:0043565">
    <property type="term" value="F:sequence-specific DNA binding"/>
    <property type="evidence" value="ECO:0007669"/>
    <property type="project" value="InterPro"/>
</dbReference>
<feature type="compositionally biased region" description="Low complexity" evidence="8">
    <location>
        <begin position="112"/>
        <end position="123"/>
    </location>
</feature>
<organism evidence="10">
    <name type="scientific">Hordeum vulgare</name>
    <name type="common">Barley</name>
    <dbReference type="NCBI Taxonomy" id="4513"/>
    <lineage>
        <taxon>Eukaryota</taxon>
        <taxon>Viridiplantae</taxon>
        <taxon>Streptophyta</taxon>
        <taxon>Embryophyta</taxon>
        <taxon>Tracheophyta</taxon>
        <taxon>Spermatophyta</taxon>
        <taxon>Magnoliopsida</taxon>
        <taxon>Liliopsida</taxon>
        <taxon>Poales</taxon>
        <taxon>Poaceae</taxon>
        <taxon>BOP clade</taxon>
        <taxon>Pooideae</taxon>
        <taxon>Triticodae</taxon>
        <taxon>Triticeae</taxon>
        <taxon>Hordeinae</taxon>
        <taxon>Hordeum</taxon>
    </lineage>
</organism>
<feature type="compositionally biased region" description="Polar residues" evidence="8">
    <location>
        <begin position="99"/>
        <end position="111"/>
    </location>
</feature>
<sequence length="353" mass="38585">MDPWMGSQPSLSLDLHVGLPPMGHPHHHQSQYQAPPMIALAKPKILVEENFMPLKKDPEVAVLESELQRVSEENRRLGEMLREVASKYEALQGQFTDVVTAGGNNNHYHNQPSSASEGGSVSPSRKRKSEESLGTPPPSHTQQQHYAAGLAYAVAPDQAECTSGEPCKRIREECKPVISKRYVHADPSDLSLVVKDGYQWRKYGQKVTKDNPCPRAYFRCSFAPGCPVKKKVQRSAEDKTILVATYEGEHNHTQPPPSQPQQQNDGSGAGKNAGNGKPPQAPATPHHPQQQHKQEAAAVVVSGESAAAASELIRRNLAEQMAMTLTRDPSFKAALVTALSGRILELSPTRDIN</sequence>
<dbReference type="InterPro" id="IPR044810">
    <property type="entry name" value="WRKY_plant"/>
</dbReference>
<dbReference type="GO" id="GO:0051707">
    <property type="term" value="P:response to other organism"/>
    <property type="evidence" value="ECO:0007669"/>
    <property type="project" value="UniProtKB-ARBA"/>
</dbReference>
<dbReference type="InterPro" id="IPR003657">
    <property type="entry name" value="WRKY_dom"/>
</dbReference>
<keyword evidence="6" id="KW-0804">Transcription</keyword>
<feature type="compositionally biased region" description="Low complexity" evidence="8">
    <location>
        <begin position="274"/>
        <end position="288"/>
    </location>
</feature>
<evidence type="ECO:0000256" key="8">
    <source>
        <dbReference type="SAM" id="MobiDB-lite"/>
    </source>
</evidence>
<feature type="region of interest" description="Disordered" evidence="8">
    <location>
        <begin position="99"/>
        <end position="144"/>
    </location>
</feature>
<evidence type="ECO:0000256" key="1">
    <source>
        <dbReference type="ARBA" id="ARBA00004123"/>
    </source>
</evidence>
<dbReference type="FunFam" id="2.20.25.80:FF:000008">
    <property type="entry name" value="WRKY transcription factor 40"/>
    <property type="match status" value="1"/>
</dbReference>
<dbReference type="GO" id="GO:0005634">
    <property type="term" value="C:nucleus"/>
    <property type="evidence" value="ECO:0007669"/>
    <property type="project" value="UniProtKB-SubCell"/>
</dbReference>
<proteinExistence type="evidence at transcript level"/>
<evidence type="ECO:0000313" key="10">
    <source>
        <dbReference type="EMBL" id="CAD60651.1"/>
    </source>
</evidence>
<dbReference type="PANTHER" id="PTHR31429:SF114">
    <property type="entry name" value="WRKY TRANSCRIPTION FACTOR WRKY71"/>
    <property type="match status" value="1"/>
</dbReference>
<keyword evidence="4" id="KW-0175">Coiled coil</keyword>
<evidence type="ECO:0000259" key="9">
    <source>
        <dbReference type="PROSITE" id="PS50811"/>
    </source>
</evidence>
<comment type="similarity">
    <text evidence="2">Belongs to the WRKY group II-a family.</text>
</comment>
<name>Q70UU8_HORVU</name>
<comment type="subcellular location">
    <subcellularLocation>
        <location evidence="1">Nucleus</location>
    </subcellularLocation>
</comment>
<dbReference type="AlphaFoldDB" id="Q70UU8"/>
<keyword evidence="3" id="KW-0805">Transcription regulation</keyword>
<gene>
    <name evidence="10" type="primary">wrky1</name>
</gene>